<evidence type="ECO:0000313" key="3">
    <source>
        <dbReference type="Proteomes" id="UP000239867"/>
    </source>
</evidence>
<dbReference type="RefSeq" id="WP_104937202.1">
    <property type="nucleotide sequence ID" value="NZ_CP021255.1"/>
</dbReference>
<organism evidence="2 3">
    <name type="scientific">Desulfobulbus oralis</name>
    <dbReference type="NCBI Taxonomy" id="1986146"/>
    <lineage>
        <taxon>Bacteria</taxon>
        <taxon>Pseudomonadati</taxon>
        <taxon>Thermodesulfobacteriota</taxon>
        <taxon>Desulfobulbia</taxon>
        <taxon>Desulfobulbales</taxon>
        <taxon>Desulfobulbaceae</taxon>
        <taxon>Desulfobulbus</taxon>
    </lineage>
</organism>
<name>A0A2L1GQS0_9BACT</name>
<dbReference type="KEGG" id="deo:CAY53_11350"/>
<reference evidence="2 3" key="1">
    <citation type="journal article" date="2018" name="MBio">
        <title>Insights into the evolution of host association through the isolation and characterization of a novel human periodontal pathobiont, Desulfobulbus oralis.</title>
        <authorList>
            <person name="Cross K.L."/>
            <person name="Chirania P."/>
            <person name="Xiong W."/>
            <person name="Beall C.J."/>
            <person name="Elkins J.G."/>
            <person name="Giannone R.J."/>
            <person name="Griffen A.L."/>
            <person name="Guss A.M."/>
            <person name="Hettich R.L."/>
            <person name="Joshi S.S."/>
            <person name="Mokrzan E.M."/>
            <person name="Martin R.K."/>
            <person name="Zhulin I.B."/>
            <person name="Leys E.J."/>
            <person name="Podar M."/>
        </authorList>
    </citation>
    <scope>NUCLEOTIDE SEQUENCE [LARGE SCALE GENOMIC DNA]</scope>
    <source>
        <strain evidence="2 3">ORNL</strain>
    </source>
</reference>
<keyword evidence="3" id="KW-1185">Reference proteome</keyword>
<protein>
    <recommendedName>
        <fullName evidence="4">ABC transporter permease</fullName>
    </recommendedName>
</protein>
<dbReference type="Proteomes" id="UP000239867">
    <property type="component" value="Chromosome"/>
</dbReference>
<dbReference type="PANTHER" id="PTHR43471:SF10">
    <property type="entry name" value="SLL1107 PROTEIN"/>
    <property type="match status" value="1"/>
</dbReference>
<feature type="transmembrane region" description="Helical" evidence="1">
    <location>
        <begin position="155"/>
        <end position="184"/>
    </location>
</feature>
<dbReference type="AlphaFoldDB" id="A0A2L1GQS0"/>
<dbReference type="PANTHER" id="PTHR43471">
    <property type="entry name" value="ABC TRANSPORTER PERMEASE"/>
    <property type="match status" value="1"/>
</dbReference>
<feature type="transmembrane region" description="Helical" evidence="1">
    <location>
        <begin position="104"/>
        <end position="125"/>
    </location>
</feature>
<keyword evidence="1" id="KW-1133">Transmembrane helix</keyword>
<feature type="transmembrane region" description="Helical" evidence="1">
    <location>
        <begin position="132"/>
        <end position="149"/>
    </location>
</feature>
<feature type="transmembrane region" description="Helical" evidence="1">
    <location>
        <begin position="20"/>
        <end position="38"/>
    </location>
</feature>
<sequence length="267" mass="29245">MKNIALIAGITFKEALRNRILLSILCFAAAIFGLNFTLADSFNFELSKVAVDISMSAIALCSLLIIFILCINQLGRDIDRRIVFLFLARPLARYEYILGKFCGFAALLLLTEFILGGGGAMSVWIIAHFRPAYVAVNFGWGMFALALLFHFTGCLMLLACAMLFAVLSTSTFLAVLFTLGVYFAGQYLERVITLLTIGADSSSPVLVFLKWAAWLLPNLAAFDLKQHAAYGLTLAPSLAGCTLLYGLAYTVLVLLLTTFVFSRKELS</sequence>
<feature type="transmembrane region" description="Helical" evidence="1">
    <location>
        <begin position="234"/>
        <end position="261"/>
    </location>
</feature>
<evidence type="ECO:0000256" key="1">
    <source>
        <dbReference type="SAM" id="Phobius"/>
    </source>
</evidence>
<accession>A0A2L1GQS0</accession>
<evidence type="ECO:0000313" key="2">
    <source>
        <dbReference type="EMBL" id="AVD71996.1"/>
    </source>
</evidence>
<proteinExistence type="predicted"/>
<keyword evidence="1" id="KW-0812">Transmembrane</keyword>
<keyword evidence="1" id="KW-0472">Membrane</keyword>
<gene>
    <name evidence="2" type="ORF">CAY53_11350</name>
</gene>
<feature type="transmembrane region" description="Helical" evidence="1">
    <location>
        <begin position="50"/>
        <end position="70"/>
    </location>
</feature>
<dbReference type="EMBL" id="CP021255">
    <property type="protein sequence ID" value="AVD71996.1"/>
    <property type="molecule type" value="Genomic_DNA"/>
</dbReference>
<dbReference type="OrthoDB" id="9810558at2"/>
<evidence type="ECO:0008006" key="4">
    <source>
        <dbReference type="Google" id="ProtNLM"/>
    </source>
</evidence>